<dbReference type="STRING" id="930131.SAMN05216389_109172"/>
<dbReference type="Pfam" id="PF14690">
    <property type="entry name" value="Zn_ribbon_ISL3"/>
    <property type="match status" value="1"/>
</dbReference>
<protein>
    <submittedName>
        <fullName evidence="2">Zinc-finger of transposase IS204/IS1001/IS1096/IS1165</fullName>
    </submittedName>
</protein>
<feature type="non-terminal residue" evidence="2">
    <location>
        <position position="66"/>
    </location>
</feature>
<dbReference type="GO" id="GO:0008270">
    <property type="term" value="F:zinc ion binding"/>
    <property type="evidence" value="ECO:0007669"/>
    <property type="project" value="UniProtKB-KW"/>
</dbReference>
<evidence type="ECO:0000313" key="3">
    <source>
        <dbReference type="Proteomes" id="UP000198618"/>
    </source>
</evidence>
<keyword evidence="2" id="KW-0863">Zinc-finger</keyword>
<feature type="domain" description="Transposase IS204/IS1001/IS1096/IS1165 zinc-finger" evidence="1">
    <location>
        <begin position="35"/>
        <end position="64"/>
    </location>
</feature>
<gene>
    <name evidence="2" type="ORF">SAMN05216389_109172</name>
</gene>
<proteinExistence type="predicted"/>
<reference evidence="2 3" key="1">
    <citation type="submission" date="2016-10" db="EMBL/GenBank/DDBJ databases">
        <authorList>
            <person name="de Groot N.N."/>
        </authorList>
    </citation>
    <scope>NUCLEOTIDE SEQUENCE [LARGE SCALE GENOMIC DNA]</scope>
    <source>
        <strain evidence="2 3">IBRC-M 10780</strain>
    </source>
</reference>
<name>A0A1I0DV20_9BACI</name>
<keyword evidence="2" id="KW-0479">Metal-binding</keyword>
<keyword evidence="3" id="KW-1185">Reference proteome</keyword>
<evidence type="ECO:0000259" key="1">
    <source>
        <dbReference type="Pfam" id="PF14690"/>
    </source>
</evidence>
<dbReference type="OrthoDB" id="6197054at2"/>
<dbReference type="EMBL" id="FOHE01000009">
    <property type="protein sequence ID" value="SET36175.1"/>
    <property type="molecule type" value="Genomic_DNA"/>
</dbReference>
<dbReference type="Proteomes" id="UP000198618">
    <property type="component" value="Unassembled WGS sequence"/>
</dbReference>
<keyword evidence="2" id="KW-0862">Zinc</keyword>
<accession>A0A1I0DV20</accession>
<dbReference type="AlphaFoldDB" id="A0A1I0DV20"/>
<dbReference type="InterPro" id="IPR029261">
    <property type="entry name" value="Transposase_Znf"/>
</dbReference>
<evidence type="ECO:0000313" key="2">
    <source>
        <dbReference type="EMBL" id="SET36175.1"/>
    </source>
</evidence>
<organism evidence="2 3">
    <name type="scientific">Oceanobacillus limi</name>
    <dbReference type="NCBI Taxonomy" id="930131"/>
    <lineage>
        <taxon>Bacteria</taxon>
        <taxon>Bacillati</taxon>
        <taxon>Bacillota</taxon>
        <taxon>Bacilli</taxon>
        <taxon>Bacillales</taxon>
        <taxon>Bacillaceae</taxon>
        <taxon>Oceanobacillus</taxon>
    </lineage>
</organism>
<sequence length="66" mass="7840">MQFNMKLPGLESVIVTKMEELEGNFYLHVKLPVKKHRCPACGERTSRIHDYRIQKVQHLKIFERTS</sequence>